<reference evidence="2" key="1">
    <citation type="submission" date="2017-02" db="EMBL/GenBank/DDBJ databases">
        <authorList>
            <person name="Varghese N."/>
            <person name="Submissions S."/>
        </authorList>
    </citation>
    <scope>NUCLEOTIDE SEQUENCE [LARGE SCALE GENOMIC DNA]</scope>
    <source>
        <strain evidence="2">DSM 22224</strain>
    </source>
</reference>
<protein>
    <submittedName>
        <fullName evidence="1">Uncharacterized protein</fullName>
    </submittedName>
</protein>
<sequence length="37" mass="4161">MLEVLYSRVSFTGALFYDGHCCRQSTDKPVNIALPDL</sequence>
<dbReference type="AlphaFoldDB" id="A0A1T4QQN9"/>
<name>A0A1T4QQN9_9BACT</name>
<keyword evidence="2" id="KW-1185">Reference proteome</keyword>
<organism evidence="1 2">
    <name type="scientific">Chitinophaga eiseniae</name>
    <dbReference type="NCBI Taxonomy" id="634771"/>
    <lineage>
        <taxon>Bacteria</taxon>
        <taxon>Pseudomonadati</taxon>
        <taxon>Bacteroidota</taxon>
        <taxon>Chitinophagia</taxon>
        <taxon>Chitinophagales</taxon>
        <taxon>Chitinophagaceae</taxon>
        <taxon>Chitinophaga</taxon>
    </lineage>
</organism>
<dbReference type="EMBL" id="FUWZ01000002">
    <property type="protein sequence ID" value="SKA06083.1"/>
    <property type="molecule type" value="Genomic_DNA"/>
</dbReference>
<gene>
    <name evidence="1" type="ORF">SAMN04488128_102532</name>
</gene>
<evidence type="ECO:0000313" key="2">
    <source>
        <dbReference type="Proteomes" id="UP000190367"/>
    </source>
</evidence>
<dbReference type="STRING" id="634771.SAMN04488128_102532"/>
<proteinExistence type="predicted"/>
<accession>A0A1T4QQN9</accession>
<dbReference type="Proteomes" id="UP000190367">
    <property type="component" value="Unassembled WGS sequence"/>
</dbReference>
<evidence type="ECO:0000313" key="1">
    <source>
        <dbReference type="EMBL" id="SKA06083.1"/>
    </source>
</evidence>